<reference evidence="2 3" key="1">
    <citation type="journal article" date="2018" name="Mycol. Prog.">
        <title>Coniella lustricola, a new species from submerged detritus.</title>
        <authorList>
            <person name="Raudabaugh D.B."/>
            <person name="Iturriaga T."/>
            <person name="Carver A."/>
            <person name="Mondo S."/>
            <person name="Pangilinan J."/>
            <person name="Lipzen A."/>
            <person name="He G."/>
            <person name="Amirebrahimi M."/>
            <person name="Grigoriev I.V."/>
            <person name="Miller A.N."/>
        </authorList>
    </citation>
    <scope>NUCLEOTIDE SEQUENCE [LARGE SCALE GENOMIC DNA]</scope>
    <source>
        <strain evidence="2 3">B22-T-1</strain>
    </source>
</reference>
<dbReference type="Proteomes" id="UP000241462">
    <property type="component" value="Unassembled WGS sequence"/>
</dbReference>
<evidence type="ECO:0008006" key="4">
    <source>
        <dbReference type="Google" id="ProtNLM"/>
    </source>
</evidence>
<evidence type="ECO:0000256" key="1">
    <source>
        <dbReference type="SAM" id="SignalP"/>
    </source>
</evidence>
<protein>
    <recommendedName>
        <fullName evidence="4">Secreted protein</fullName>
    </recommendedName>
</protein>
<keyword evidence="1" id="KW-0732">Signal</keyword>
<dbReference type="AlphaFoldDB" id="A0A2T3ACA2"/>
<name>A0A2T3ACA2_9PEZI</name>
<feature type="chain" id="PRO_5015481492" description="Secreted protein" evidence="1">
    <location>
        <begin position="23"/>
        <end position="84"/>
    </location>
</feature>
<sequence>MVFNGAVVEKLPSFLFWSTVWAVAFCDLPGRVSPSLSASHMLHLPQGLAWRTAVREPAARCRERPQGTLTSWGKASTTLVTRAK</sequence>
<evidence type="ECO:0000313" key="2">
    <source>
        <dbReference type="EMBL" id="PSR90826.1"/>
    </source>
</evidence>
<gene>
    <name evidence="2" type="ORF">BD289DRAFT_206937</name>
</gene>
<dbReference type="InParanoid" id="A0A2T3ACA2"/>
<proteinExistence type="predicted"/>
<evidence type="ECO:0000313" key="3">
    <source>
        <dbReference type="Proteomes" id="UP000241462"/>
    </source>
</evidence>
<feature type="signal peptide" evidence="1">
    <location>
        <begin position="1"/>
        <end position="22"/>
    </location>
</feature>
<dbReference type="EMBL" id="KZ678415">
    <property type="protein sequence ID" value="PSR90826.1"/>
    <property type="molecule type" value="Genomic_DNA"/>
</dbReference>
<organism evidence="2 3">
    <name type="scientific">Coniella lustricola</name>
    <dbReference type="NCBI Taxonomy" id="2025994"/>
    <lineage>
        <taxon>Eukaryota</taxon>
        <taxon>Fungi</taxon>
        <taxon>Dikarya</taxon>
        <taxon>Ascomycota</taxon>
        <taxon>Pezizomycotina</taxon>
        <taxon>Sordariomycetes</taxon>
        <taxon>Sordariomycetidae</taxon>
        <taxon>Diaporthales</taxon>
        <taxon>Schizoparmaceae</taxon>
        <taxon>Coniella</taxon>
    </lineage>
</organism>
<accession>A0A2T3ACA2</accession>
<keyword evidence="3" id="KW-1185">Reference proteome</keyword>